<dbReference type="OrthoDB" id="2306477at2759"/>
<gene>
    <name evidence="1" type="ORF">EZS28_023383</name>
</gene>
<dbReference type="AlphaFoldDB" id="A0A5J4VEW2"/>
<protein>
    <submittedName>
        <fullName evidence="1">Uncharacterized protein</fullName>
    </submittedName>
</protein>
<reference evidence="1 2" key="1">
    <citation type="submission" date="2019-03" db="EMBL/GenBank/DDBJ databases">
        <title>Single cell metagenomics reveals metabolic interactions within the superorganism composed of flagellate Streblomastix strix and complex community of Bacteroidetes bacteria on its surface.</title>
        <authorList>
            <person name="Treitli S.C."/>
            <person name="Kolisko M."/>
            <person name="Husnik F."/>
            <person name="Keeling P."/>
            <person name="Hampl V."/>
        </authorList>
    </citation>
    <scope>NUCLEOTIDE SEQUENCE [LARGE SCALE GENOMIC DNA]</scope>
    <source>
        <strain evidence="1">ST1C</strain>
    </source>
</reference>
<name>A0A5J4VEW2_9EUKA</name>
<evidence type="ECO:0000313" key="2">
    <source>
        <dbReference type="Proteomes" id="UP000324800"/>
    </source>
</evidence>
<sequence>MTLSLQTVGPVDFAAALPYVDDIEVNGQTFTNTNGNFSTILFNPPISSGIVKIELLNCIGLEGFGIADKLVHYDRNEHPYSKGWRNIVQFERIGKIQHYDDWIGYLKQFEDGCHVALEVNMDNNPRTLTFFVGNEEIIHYITNIPDSIRFWAFLMNKGDSFQVLKFERLGEPSAKHGEGSRAWEYGTIWK</sequence>
<dbReference type="EMBL" id="SNRW01007530">
    <property type="protein sequence ID" value="KAA6381091.1"/>
    <property type="molecule type" value="Genomic_DNA"/>
</dbReference>
<accession>A0A5J4VEW2</accession>
<comment type="caution">
    <text evidence="1">The sequence shown here is derived from an EMBL/GenBank/DDBJ whole genome shotgun (WGS) entry which is preliminary data.</text>
</comment>
<organism evidence="1 2">
    <name type="scientific">Streblomastix strix</name>
    <dbReference type="NCBI Taxonomy" id="222440"/>
    <lineage>
        <taxon>Eukaryota</taxon>
        <taxon>Metamonada</taxon>
        <taxon>Preaxostyla</taxon>
        <taxon>Oxymonadida</taxon>
        <taxon>Streblomastigidae</taxon>
        <taxon>Streblomastix</taxon>
    </lineage>
</organism>
<proteinExistence type="predicted"/>
<evidence type="ECO:0000313" key="1">
    <source>
        <dbReference type="EMBL" id="KAA6381091.1"/>
    </source>
</evidence>
<dbReference type="Proteomes" id="UP000324800">
    <property type="component" value="Unassembled WGS sequence"/>
</dbReference>